<proteinExistence type="predicted"/>
<keyword evidence="2" id="KW-1185">Reference proteome</keyword>
<evidence type="ECO:0000313" key="2">
    <source>
        <dbReference type="Proteomes" id="UP001642360"/>
    </source>
</evidence>
<dbReference type="Proteomes" id="UP001642360">
    <property type="component" value="Unassembled WGS sequence"/>
</dbReference>
<evidence type="ECO:0000313" key="1">
    <source>
        <dbReference type="EMBL" id="CAK9136417.1"/>
    </source>
</evidence>
<name>A0ABC8QVF9_9AQUA</name>
<accession>A0ABC8QVF9</accession>
<gene>
    <name evidence="1" type="ORF">ILEXP_LOCUS3390</name>
</gene>
<reference evidence="1 2" key="1">
    <citation type="submission" date="2024-02" db="EMBL/GenBank/DDBJ databases">
        <authorList>
            <person name="Vignale AGUSTIN F."/>
            <person name="Sosa J E."/>
            <person name="Modenutti C."/>
        </authorList>
    </citation>
    <scope>NUCLEOTIDE SEQUENCE [LARGE SCALE GENOMIC DNA]</scope>
</reference>
<protein>
    <submittedName>
        <fullName evidence="1">Uncharacterized protein</fullName>
    </submittedName>
</protein>
<dbReference type="AlphaFoldDB" id="A0ABC8QVF9"/>
<dbReference type="EMBL" id="CAUOFW020000751">
    <property type="protein sequence ID" value="CAK9136417.1"/>
    <property type="molecule type" value="Genomic_DNA"/>
</dbReference>
<sequence length="109" mass="12537">MSRSFAIVDFKPFCFTPLYLLYIDGRKFLHATSCSVAYYFAGRCPAACVRSIVGELDEELDANLDLSKLRAHPLKPVDEHRKERVWRERVGTGEAFSILWGHYERIPSV</sequence>
<organism evidence="1 2">
    <name type="scientific">Ilex paraguariensis</name>
    <name type="common">yerba mate</name>
    <dbReference type="NCBI Taxonomy" id="185542"/>
    <lineage>
        <taxon>Eukaryota</taxon>
        <taxon>Viridiplantae</taxon>
        <taxon>Streptophyta</taxon>
        <taxon>Embryophyta</taxon>
        <taxon>Tracheophyta</taxon>
        <taxon>Spermatophyta</taxon>
        <taxon>Magnoliopsida</taxon>
        <taxon>eudicotyledons</taxon>
        <taxon>Gunneridae</taxon>
        <taxon>Pentapetalae</taxon>
        <taxon>asterids</taxon>
        <taxon>campanulids</taxon>
        <taxon>Aquifoliales</taxon>
        <taxon>Aquifoliaceae</taxon>
        <taxon>Ilex</taxon>
    </lineage>
</organism>
<comment type="caution">
    <text evidence="1">The sequence shown here is derived from an EMBL/GenBank/DDBJ whole genome shotgun (WGS) entry which is preliminary data.</text>
</comment>